<evidence type="ECO:0000259" key="7">
    <source>
        <dbReference type="Pfam" id="PF12734"/>
    </source>
</evidence>
<feature type="domain" description="Cysteine-rich transmembrane" evidence="7">
    <location>
        <begin position="35"/>
        <end position="79"/>
    </location>
</feature>
<dbReference type="AlphaFoldDB" id="A0AAD7QIC7"/>
<keyword evidence="9" id="KW-1185">Reference proteome</keyword>
<keyword evidence="3" id="KW-0812">Transmembrane</keyword>
<comment type="caution">
    <text evidence="8">The sequence shown here is derived from an EMBL/GenBank/DDBJ whole genome shotgun (WGS) entry which is preliminary data.</text>
</comment>
<evidence type="ECO:0000256" key="5">
    <source>
        <dbReference type="ARBA" id="ARBA00023136"/>
    </source>
</evidence>
<keyword evidence="5" id="KW-0472">Membrane</keyword>
<feature type="region of interest" description="Disordered" evidence="6">
    <location>
        <begin position="1"/>
        <end position="50"/>
    </location>
</feature>
<dbReference type="GO" id="GO:0005886">
    <property type="term" value="C:plasma membrane"/>
    <property type="evidence" value="ECO:0007669"/>
    <property type="project" value="InterPro"/>
</dbReference>
<evidence type="ECO:0000256" key="2">
    <source>
        <dbReference type="ARBA" id="ARBA00009444"/>
    </source>
</evidence>
<reference evidence="8 9" key="1">
    <citation type="journal article" date="2023" name="Science">
        <title>Elucidation of the pathway for biosynthesis of saponin adjuvants from the soapbark tree.</title>
        <authorList>
            <person name="Reed J."/>
            <person name="Orme A."/>
            <person name="El-Demerdash A."/>
            <person name="Owen C."/>
            <person name="Martin L.B.B."/>
            <person name="Misra R.C."/>
            <person name="Kikuchi S."/>
            <person name="Rejzek M."/>
            <person name="Martin A.C."/>
            <person name="Harkess A."/>
            <person name="Leebens-Mack J."/>
            <person name="Louveau T."/>
            <person name="Stephenson M.J."/>
            <person name="Osbourn A."/>
        </authorList>
    </citation>
    <scope>NUCLEOTIDE SEQUENCE [LARGE SCALE GENOMIC DNA]</scope>
    <source>
        <strain evidence="8">S10</strain>
    </source>
</reference>
<dbReference type="PANTHER" id="PTHR31568:SF137">
    <property type="entry name" value="CYSTEINE-RICH TM MODULE STRESS TOLERANCE PROTEIN"/>
    <property type="match status" value="1"/>
</dbReference>
<dbReference type="InterPro" id="IPR044850">
    <property type="entry name" value="WIH1-like"/>
</dbReference>
<dbReference type="EMBL" id="JARAOO010000001">
    <property type="protein sequence ID" value="KAJ7982007.1"/>
    <property type="molecule type" value="Genomic_DNA"/>
</dbReference>
<comment type="similarity">
    <text evidence="2">Belongs to the CYSTM1 family.</text>
</comment>
<dbReference type="InterPro" id="IPR028144">
    <property type="entry name" value="CYSTM_dom"/>
</dbReference>
<dbReference type="PANTHER" id="PTHR31568">
    <property type="entry name" value="RCG49325, ISOFORM CRA_A"/>
    <property type="match status" value="1"/>
</dbReference>
<accession>A0AAD7QIC7</accession>
<comment type="subcellular location">
    <subcellularLocation>
        <location evidence="1">Membrane</location>
        <topology evidence="1">Single-pass membrane protein</topology>
    </subcellularLocation>
</comment>
<dbReference type="KEGG" id="qsa:O6P43_001186"/>
<name>A0AAD7QIC7_QUISA</name>
<keyword evidence="4" id="KW-1133">Transmembrane helix</keyword>
<sequence>MSQYNQHQVPTYPPPVPAGQGYPSGPYITAPPPMGYPTNDDGAGYPKHSAPTETTTRGDGFCKGCFAGLCCCCVLDWCCF</sequence>
<evidence type="ECO:0000256" key="6">
    <source>
        <dbReference type="SAM" id="MobiDB-lite"/>
    </source>
</evidence>
<dbReference type="Pfam" id="PF12734">
    <property type="entry name" value="CYSTM"/>
    <property type="match status" value="1"/>
</dbReference>
<evidence type="ECO:0000256" key="3">
    <source>
        <dbReference type="ARBA" id="ARBA00022692"/>
    </source>
</evidence>
<protein>
    <submittedName>
        <fullName evidence="8">Cysteine-rich/transmembrane domain A-like protein</fullName>
    </submittedName>
</protein>
<evidence type="ECO:0000256" key="1">
    <source>
        <dbReference type="ARBA" id="ARBA00004167"/>
    </source>
</evidence>
<evidence type="ECO:0000256" key="4">
    <source>
        <dbReference type="ARBA" id="ARBA00022989"/>
    </source>
</evidence>
<organism evidence="8 9">
    <name type="scientific">Quillaja saponaria</name>
    <name type="common">Soap bark tree</name>
    <dbReference type="NCBI Taxonomy" id="32244"/>
    <lineage>
        <taxon>Eukaryota</taxon>
        <taxon>Viridiplantae</taxon>
        <taxon>Streptophyta</taxon>
        <taxon>Embryophyta</taxon>
        <taxon>Tracheophyta</taxon>
        <taxon>Spermatophyta</taxon>
        <taxon>Magnoliopsida</taxon>
        <taxon>eudicotyledons</taxon>
        <taxon>Gunneridae</taxon>
        <taxon>Pentapetalae</taxon>
        <taxon>rosids</taxon>
        <taxon>fabids</taxon>
        <taxon>Fabales</taxon>
        <taxon>Quillajaceae</taxon>
        <taxon>Quillaja</taxon>
    </lineage>
</organism>
<dbReference type="Proteomes" id="UP001163823">
    <property type="component" value="Chromosome 1"/>
</dbReference>
<evidence type="ECO:0000313" key="8">
    <source>
        <dbReference type="EMBL" id="KAJ7982007.1"/>
    </source>
</evidence>
<gene>
    <name evidence="8" type="ORF">O6P43_001186</name>
</gene>
<evidence type="ECO:0000313" key="9">
    <source>
        <dbReference type="Proteomes" id="UP001163823"/>
    </source>
</evidence>
<proteinExistence type="inferred from homology"/>